<sequence length="276" mass="30208">MSQNRSKIAAIQMATSPNVSANLLEAERLIAEAAESGAGLVVLPENFAFMGEHDRDMCTLAEAQGDGPLQEFLSQMASRYGVWIVGGTIPMRAKVASKVRAACIVFNSAGQQVAHYDKIHLFDVDLLEADEHYQESATIEAGERAVVVDSPFGRLGVAVCYDLRFPELFRRLLELGAEVFVIPSAFTAITGKAHWQTLVRARAIENLAFVVAAAQGGYHVNGRETHGHSMIVDPWGTILAQVPRGTGSVSCVLDRDYQDTIRRSFPTIKHRRDEIV</sequence>
<dbReference type="AlphaFoldDB" id="A0A9J6ZXV8"/>
<dbReference type="PANTHER" id="PTHR23088:SF27">
    <property type="entry name" value="DEAMINATED GLUTATHIONE AMIDASE"/>
    <property type="match status" value="1"/>
</dbReference>
<evidence type="ECO:0000256" key="2">
    <source>
        <dbReference type="ARBA" id="ARBA00022801"/>
    </source>
</evidence>
<dbReference type="EMBL" id="CP090569">
    <property type="protein sequence ID" value="USF87511.1"/>
    <property type="molecule type" value="Genomic_DNA"/>
</dbReference>
<evidence type="ECO:0000313" key="5">
    <source>
        <dbReference type="Proteomes" id="UP001056649"/>
    </source>
</evidence>
<keyword evidence="2 4" id="KW-0378">Hydrolase</keyword>
<evidence type="ECO:0000313" key="4">
    <source>
        <dbReference type="EMBL" id="USF87511.1"/>
    </source>
</evidence>
<dbReference type="KEGG" id="eps:L0Y14_15555"/>
<organism evidence="4 5">
    <name type="scientific">Candidatus Endoriftia persephonae</name>
    <dbReference type="NCBI Taxonomy" id="393765"/>
    <lineage>
        <taxon>Bacteria</taxon>
        <taxon>Pseudomonadati</taxon>
        <taxon>Pseudomonadota</taxon>
        <taxon>Gammaproteobacteria</taxon>
        <taxon>Chromatiales</taxon>
        <taxon>Sedimenticolaceae</taxon>
        <taxon>Candidatus Endoriftia</taxon>
    </lineage>
</organism>
<dbReference type="PANTHER" id="PTHR23088">
    <property type="entry name" value="NITRILASE-RELATED"/>
    <property type="match status" value="1"/>
</dbReference>
<dbReference type="InterPro" id="IPR003010">
    <property type="entry name" value="C-N_Hydrolase"/>
</dbReference>
<dbReference type="GO" id="GO:0016811">
    <property type="term" value="F:hydrolase activity, acting on carbon-nitrogen (but not peptide) bonds, in linear amides"/>
    <property type="evidence" value="ECO:0007669"/>
    <property type="project" value="InterPro"/>
</dbReference>
<protein>
    <submittedName>
        <fullName evidence="4">Carbon-nitrogen hydrolase family protein</fullName>
    </submittedName>
</protein>
<dbReference type="RefSeq" id="WP_005959848.1">
    <property type="nucleotide sequence ID" value="NZ_CP090569.1"/>
</dbReference>
<reference evidence="4" key="1">
    <citation type="journal article" date="2022" name="Mol. Ecol. Resour.">
        <title>The complete and closed genome of the facultative generalist Candidatus Endoriftia persephone from deep-sea hydrothermal vents.</title>
        <authorList>
            <person name="de Oliveira A.L."/>
            <person name="Srivastava A."/>
            <person name="Espada-Hinojosa S."/>
            <person name="Bright M."/>
        </authorList>
    </citation>
    <scope>NUCLEOTIDE SEQUENCE</scope>
    <source>
        <strain evidence="4">Tica-EPR-9o50.N</strain>
    </source>
</reference>
<dbReference type="InterPro" id="IPR001110">
    <property type="entry name" value="UPF0012_CS"/>
</dbReference>
<evidence type="ECO:0000259" key="3">
    <source>
        <dbReference type="PROSITE" id="PS50263"/>
    </source>
</evidence>
<dbReference type="Gene3D" id="3.60.110.10">
    <property type="entry name" value="Carbon-nitrogen hydrolase"/>
    <property type="match status" value="1"/>
</dbReference>
<dbReference type="SUPFAM" id="SSF56317">
    <property type="entry name" value="Carbon-nitrogen hydrolase"/>
    <property type="match status" value="1"/>
</dbReference>
<dbReference type="Proteomes" id="UP001056649">
    <property type="component" value="Chromosome"/>
</dbReference>
<proteinExistence type="inferred from homology"/>
<comment type="similarity">
    <text evidence="1">Belongs to the carbon-nitrogen hydrolase superfamily. NIT1/NIT2 family.</text>
</comment>
<accession>A0A9J6ZXV8</accession>
<dbReference type="InterPro" id="IPR036526">
    <property type="entry name" value="C-N_Hydrolase_sf"/>
</dbReference>
<keyword evidence="5" id="KW-1185">Reference proteome</keyword>
<dbReference type="InterPro" id="IPR045254">
    <property type="entry name" value="Nit1/2_C-N_Hydrolase"/>
</dbReference>
<feature type="domain" description="CN hydrolase" evidence="3">
    <location>
        <begin position="6"/>
        <end position="255"/>
    </location>
</feature>
<dbReference type="Pfam" id="PF00795">
    <property type="entry name" value="CN_hydrolase"/>
    <property type="match status" value="1"/>
</dbReference>
<dbReference type="PROSITE" id="PS01227">
    <property type="entry name" value="UPF0012"/>
    <property type="match status" value="1"/>
</dbReference>
<dbReference type="PROSITE" id="PS50263">
    <property type="entry name" value="CN_HYDROLASE"/>
    <property type="match status" value="1"/>
</dbReference>
<dbReference type="CDD" id="cd07572">
    <property type="entry name" value="nit"/>
    <property type="match status" value="1"/>
</dbReference>
<name>A0A9J6ZXV8_9GAMM</name>
<gene>
    <name evidence="4" type="ORF">L0Y14_15555</name>
</gene>
<evidence type="ECO:0000256" key="1">
    <source>
        <dbReference type="ARBA" id="ARBA00010613"/>
    </source>
</evidence>